<dbReference type="Proteomes" id="UP000050326">
    <property type="component" value="Unassembled WGS sequence"/>
</dbReference>
<comment type="caution">
    <text evidence="1">The sequence shown here is derived from an EMBL/GenBank/DDBJ whole genome shotgun (WGS) entry which is preliminary data.</text>
</comment>
<evidence type="ECO:0000313" key="1">
    <source>
        <dbReference type="EMBL" id="KPU42161.1"/>
    </source>
</evidence>
<accession>A0A0P8W3K5</accession>
<dbReference type="AlphaFoldDB" id="A0A0P8W3K5"/>
<dbReference type="OrthoDB" id="9802878at2"/>
<organism evidence="1 2">
    <name type="scientific">Oxobacter pfennigii</name>
    <dbReference type="NCBI Taxonomy" id="36849"/>
    <lineage>
        <taxon>Bacteria</taxon>
        <taxon>Bacillati</taxon>
        <taxon>Bacillota</taxon>
        <taxon>Clostridia</taxon>
        <taxon>Eubacteriales</taxon>
        <taxon>Clostridiaceae</taxon>
        <taxon>Oxobacter</taxon>
    </lineage>
</organism>
<dbReference type="RefSeq" id="WP_054876901.1">
    <property type="nucleotide sequence ID" value="NZ_LKET01000068.1"/>
</dbReference>
<dbReference type="STRING" id="36849.OXPF_39400"/>
<protein>
    <submittedName>
        <fullName evidence="1">Uncharacterized protein</fullName>
    </submittedName>
</protein>
<reference evidence="1 2" key="1">
    <citation type="submission" date="2015-09" db="EMBL/GenBank/DDBJ databases">
        <title>Genome sequence of Oxobacter pfennigii DSM 3222.</title>
        <authorList>
            <person name="Poehlein A."/>
            <person name="Bengelsdorf F.R."/>
            <person name="Schiel-Bengelsdorf B."/>
            <person name="Duerre P."/>
            <person name="Daniel R."/>
        </authorList>
    </citation>
    <scope>NUCLEOTIDE SEQUENCE [LARGE SCALE GENOMIC DNA]</scope>
    <source>
        <strain evidence="1 2">DSM 3222</strain>
    </source>
</reference>
<dbReference type="EMBL" id="LKET01000068">
    <property type="protein sequence ID" value="KPU42161.1"/>
    <property type="molecule type" value="Genomic_DNA"/>
</dbReference>
<gene>
    <name evidence="1" type="ORF">OXPF_39400</name>
</gene>
<name>A0A0P8W3K5_9CLOT</name>
<sequence length="179" mass="20488">MADIFVLEAIQKFLQDNVTSKFKLQQKTNNINNYALITPSVHIGWIPPKLPEGWTTEEQVPDIPCAIIGMDEGEDSGDEAGINIRITFVVYSPGLHEPKESGGLKFTPDFIGYEDLLNFINRTKLEIARKQIIGITTLQGPFKWGMYQEQPYPYWYGWLTFRARTKPSQYVPGIIDQYL</sequence>
<keyword evidence="2" id="KW-1185">Reference proteome</keyword>
<proteinExistence type="predicted"/>
<evidence type="ECO:0000313" key="2">
    <source>
        <dbReference type="Proteomes" id="UP000050326"/>
    </source>
</evidence>